<reference evidence="1" key="1">
    <citation type="journal article" date="2014" name="Front. Microbiol.">
        <title>High frequency of phylogenetically diverse reductive dehalogenase-homologous genes in deep subseafloor sedimentary metagenomes.</title>
        <authorList>
            <person name="Kawai M."/>
            <person name="Futagami T."/>
            <person name="Toyoda A."/>
            <person name="Takaki Y."/>
            <person name="Nishi S."/>
            <person name="Hori S."/>
            <person name="Arai W."/>
            <person name="Tsubouchi T."/>
            <person name="Morono Y."/>
            <person name="Uchiyama I."/>
            <person name="Ito T."/>
            <person name="Fujiyama A."/>
            <person name="Inagaki F."/>
            <person name="Takami H."/>
        </authorList>
    </citation>
    <scope>NUCLEOTIDE SEQUENCE</scope>
    <source>
        <strain evidence="1">Expedition CK06-06</strain>
    </source>
</reference>
<dbReference type="AlphaFoldDB" id="X1SFI1"/>
<dbReference type="EMBL" id="BARW01000591">
    <property type="protein sequence ID" value="GAI66514.1"/>
    <property type="molecule type" value="Genomic_DNA"/>
</dbReference>
<comment type="caution">
    <text evidence="1">The sequence shown here is derived from an EMBL/GenBank/DDBJ whole genome shotgun (WGS) entry which is preliminary data.</text>
</comment>
<proteinExistence type="predicted"/>
<organism evidence="1">
    <name type="scientific">marine sediment metagenome</name>
    <dbReference type="NCBI Taxonomy" id="412755"/>
    <lineage>
        <taxon>unclassified sequences</taxon>
        <taxon>metagenomes</taxon>
        <taxon>ecological metagenomes</taxon>
    </lineage>
</organism>
<protein>
    <submittedName>
        <fullName evidence="1">Uncharacterized protein</fullName>
    </submittedName>
</protein>
<name>X1SFI1_9ZZZZ</name>
<evidence type="ECO:0000313" key="1">
    <source>
        <dbReference type="EMBL" id="GAI66514.1"/>
    </source>
</evidence>
<sequence>MSAGEMERLFNNLKPENDLEIRDRTILEFPLFPLPPEADE</sequence>
<accession>X1SFI1</accession>
<gene>
    <name evidence="1" type="ORF">S12H4_02415</name>
</gene>